<gene>
    <name evidence="3" type="ORF">IM787_09205</name>
</gene>
<reference evidence="3 4" key="1">
    <citation type="submission" date="2020-10" db="EMBL/GenBank/DDBJ databases">
        <title>Ramlibacter sp. HM2 16S ribosomal RNA gene Genome sequencing and assembly.</title>
        <authorList>
            <person name="Kang M."/>
        </authorList>
    </citation>
    <scope>NUCLEOTIDE SEQUENCE [LARGE SCALE GENOMIC DNA]</scope>
    <source>
        <strain evidence="3 4">HM2</strain>
    </source>
</reference>
<comment type="caution">
    <text evidence="3">The sequence shown here is derived from an EMBL/GenBank/DDBJ whole genome shotgun (WGS) entry which is preliminary data.</text>
</comment>
<evidence type="ECO:0000313" key="4">
    <source>
        <dbReference type="Proteomes" id="UP000806285"/>
    </source>
</evidence>
<keyword evidence="2" id="KW-1133">Transmembrane helix</keyword>
<feature type="compositionally biased region" description="Low complexity" evidence="1">
    <location>
        <begin position="54"/>
        <end position="64"/>
    </location>
</feature>
<feature type="transmembrane region" description="Helical" evidence="2">
    <location>
        <begin position="15"/>
        <end position="35"/>
    </location>
</feature>
<evidence type="ECO:0000256" key="1">
    <source>
        <dbReference type="SAM" id="MobiDB-lite"/>
    </source>
</evidence>
<protein>
    <recommendedName>
        <fullName evidence="5">Energy transducer TonB</fullName>
    </recommendedName>
</protein>
<name>A0ABR9S3Z7_9BURK</name>
<sequence>MLHRPNPASLPRQRMSPAALAGSGLLHIGLVWLLLQYTPVQEAVRYVVYQATRPSPTAPSATATAPPPSAASPSSRAITPPSALGEPADPPAVFSMRPDSSVPLQTTDVLPEVDPPRQPRPRRQRRESPVPDAAPAPRLRTETELPLPAQPAPAPPLVPPPLPAPVP</sequence>
<evidence type="ECO:0000256" key="2">
    <source>
        <dbReference type="SAM" id="Phobius"/>
    </source>
</evidence>
<feature type="compositionally biased region" description="Pro residues" evidence="1">
    <location>
        <begin position="148"/>
        <end position="167"/>
    </location>
</feature>
<feature type="non-terminal residue" evidence="3">
    <location>
        <position position="167"/>
    </location>
</feature>
<dbReference type="Proteomes" id="UP000806285">
    <property type="component" value="Unassembled WGS sequence"/>
</dbReference>
<feature type="region of interest" description="Disordered" evidence="1">
    <location>
        <begin position="54"/>
        <end position="167"/>
    </location>
</feature>
<keyword evidence="2" id="KW-0472">Membrane</keyword>
<feature type="compositionally biased region" description="Low complexity" evidence="1">
    <location>
        <begin position="71"/>
        <end position="83"/>
    </location>
</feature>
<accession>A0ABR9S3Z7</accession>
<evidence type="ECO:0000313" key="3">
    <source>
        <dbReference type="EMBL" id="MBE7367742.1"/>
    </source>
</evidence>
<keyword evidence="2" id="KW-0812">Transmembrane</keyword>
<keyword evidence="4" id="KW-1185">Reference proteome</keyword>
<proteinExistence type="predicted"/>
<organism evidence="3 4">
    <name type="scientific">Ramlibacter pallidus</name>
    <dbReference type="NCBI Taxonomy" id="2780087"/>
    <lineage>
        <taxon>Bacteria</taxon>
        <taxon>Pseudomonadati</taxon>
        <taxon>Pseudomonadota</taxon>
        <taxon>Betaproteobacteria</taxon>
        <taxon>Burkholderiales</taxon>
        <taxon>Comamonadaceae</taxon>
        <taxon>Ramlibacter</taxon>
    </lineage>
</organism>
<dbReference type="EMBL" id="JADDIV010000002">
    <property type="protein sequence ID" value="MBE7367742.1"/>
    <property type="molecule type" value="Genomic_DNA"/>
</dbReference>
<evidence type="ECO:0008006" key="5">
    <source>
        <dbReference type="Google" id="ProtNLM"/>
    </source>
</evidence>